<feature type="transmembrane region" description="Helical" evidence="1">
    <location>
        <begin position="188"/>
        <end position="217"/>
    </location>
</feature>
<organism evidence="2 3">
    <name type="scientific">Streptomyces bullii</name>
    <dbReference type="NCBI Taxonomy" id="349910"/>
    <lineage>
        <taxon>Bacteria</taxon>
        <taxon>Bacillati</taxon>
        <taxon>Actinomycetota</taxon>
        <taxon>Actinomycetes</taxon>
        <taxon>Kitasatosporales</taxon>
        <taxon>Streptomycetaceae</taxon>
        <taxon>Streptomyces</taxon>
    </lineage>
</organism>
<evidence type="ECO:0000256" key="1">
    <source>
        <dbReference type="SAM" id="Phobius"/>
    </source>
</evidence>
<comment type="caution">
    <text evidence="2">The sequence shown here is derived from an EMBL/GenBank/DDBJ whole genome shotgun (WGS) entry which is preliminary data.</text>
</comment>
<proteinExistence type="predicted"/>
<accession>A0ABW0ULZ8</accession>
<feature type="transmembrane region" description="Helical" evidence="1">
    <location>
        <begin position="229"/>
        <end position="253"/>
    </location>
</feature>
<reference evidence="3" key="1">
    <citation type="journal article" date="2019" name="Int. J. Syst. Evol. Microbiol.">
        <title>The Global Catalogue of Microorganisms (GCM) 10K type strain sequencing project: providing services to taxonomists for standard genome sequencing and annotation.</title>
        <authorList>
            <consortium name="The Broad Institute Genomics Platform"/>
            <consortium name="The Broad Institute Genome Sequencing Center for Infectious Disease"/>
            <person name="Wu L."/>
            <person name="Ma J."/>
        </authorList>
    </citation>
    <scope>NUCLEOTIDE SEQUENCE [LARGE SCALE GENOMIC DNA]</scope>
    <source>
        <strain evidence="3">CGMCC 4.7248</strain>
    </source>
</reference>
<gene>
    <name evidence="2" type="ORF">ACFPZJ_10285</name>
</gene>
<keyword evidence="1" id="KW-0472">Membrane</keyword>
<dbReference type="RefSeq" id="WP_381019762.1">
    <property type="nucleotide sequence ID" value="NZ_JBHSNY010000003.1"/>
</dbReference>
<dbReference type="EMBL" id="JBHSNY010000003">
    <property type="protein sequence ID" value="MFC5634162.1"/>
    <property type="molecule type" value="Genomic_DNA"/>
</dbReference>
<dbReference type="Proteomes" id="UP001596154">
    <property type="component" value="Unassembled WGS sequence"/>
</dbReference>
<feature type="transmembrane region" description="Helical" evidence="1">
    <location>
        <begin position="12"/>
        <end position="30"/>
    </location>
</feature>
<feature type="transmembrane region" description="Helical" evidence="1">
    <location>
        <begin position="50"/>
        <end position="74"/>
    </location>
</feature>
<keyword evidence="1" id="KW-0812">Transmembrane</keyword>
<evidence type="ECO:0000313" key="3">
    <source>
        <dbReference type="Proteomes" id="UP001596154"/>
    </source>
</evidence>
<evidence type="ECO:0000313" key="2">
    <source>
        <dbReference type="EMBL" id="MFC5634162.1"/>
    </source>
</evidence>
<protein>
    <submittedName>
        <fullName evidence="2">Uncharacterized protein</fullName>
    </submittedName>
</protein>
<keyword evidence="1" id="KW-1133">Transmembrane helix</keyword>
<sequence>MLANLLPGLRDVRAPLSTGCIWLLTLWLIFEDRVPTPQQAQGVWASVYRLGGLIGPAGVLASGAFLAYLIGAMLTVRVVTVNAREAPKPFAFLGGRTALTPRVSRFAYDDLVSFLHNQERLPRAEPEGTALATPERERGARLVANLTVRDILGETRQLRTKLLIANYDLFNEYDRAVAEAEFRKNVAYALLGLTAALSWLQSPWWVLLLTVSALLYVAGVGSERAANDVIVQSVVAGLITPLSITGAAGVPAIPTGLTQ</sequence>
<name>A0ABW0ULZ8_9ACTN</name>
<keyword evidence="3" id="KW-1185">Reference proteome</keyword>